<protein>
    <submittedName>
        <fullName evidence="2">Uncharacterized protein</fullName>
    </submittedName>
</protein>
<proteinExistence type="predicted"/>
<sequence length="95" mass="10629">MGTILEFECTRLLNKDNEQRRKIDQRNGDLKKIGDTGNPNHVHNVNKEQGLYTQFLVNAVELALLVDTGAAVSINSNRRYEAIGHAKPKLSTVNI</sequence>
<reference evidence="2" key="2">
    <citation type="journal article" date="2021" name="Genome Biol. Evol.">
        <title>Developing a high-quality reference genome for a parasitic bivalve with doubly uniparental inheritance (Bivalvia: Unionida).</title>
        <authorList>
            <person name="Smith C.H."/>
        </authorList>
    </citation>
    <scope>NUCLEOTIDE SEQUENCE</scope>
    <source>
        <strain evidence="2">CHS0354</strain>
        <tissue evidence="2">Mantle</tissue>
    </source>
</reference>
<reference evidence="2" key="3">
    <citation type="submission" date="2023-05" db="EMBL/GenBank/DDBJ databases">
        <authorList>
            <person name="Smith C.H."/>
        </authorList>
    </citation>
    <scope>NUCLEOTIDE SEQUENCE</scope>
    <source>
        <strain evidence="2">CHS0354</strain>
        <tissue evidence="2">Mantle</tissue>
    </source>
</reference>
<gene>
    <name evidence="2" type="ORF">CHS0354_038863</name>
</gene>
<dbReference type="EMBL" id="JAEAOA010002260">
    <property type="protein sequence ID" value="KAK3588634.1"/>
    <property type="molecule type" value="Genomic_DNA"/>
</dbReference>
<dbReference type="Proteomes" id="UP001195483">
    <property type="component" value="Unassembled WGS sequence"/>
</dbReference>
<keyword evidence="3" id="KW-1185">Reference proteome</keyword>
<feature type="compositionally biased region" description="Basic and acidic residues" evidence="1">
    <location>
        <begin position="20"/>
        <end position="34"/>
    </location>
</feature>
<evidence type="ECO:0000313" key="3">
    <source>
        <dbReference type="Proteomes" id="UP001195483"/>
    </source>
</evidence>
<evidence type="ECO:0000256" key="1">
    <source>
        <dbReference type="SAM" id="MobiDB-lite"/>
    </source>
</evidence>
<reference evidence="2" key="1">
    <citation type="journal article" date="2021" name="Genome Biol. Evol.">
        <title>A High-Quality Reference Genome for a Parasitic Bivalve with Doubly Uniparental Inheritance (Bivalvia: Unionida).</title>
        <authorList>
            <person name="Smith C.H."/>
        </authorList>
    </citation>
    <scope>NUCLEOTIDE SEQUENCE</scope>
    <source>
        <strain evidence="2">CHS0354</strain>
    </source>
</reference>
<comment type="caution">
    <text evidence="2">The sequence shown here is derived from an EMBL/GenBank/DDBJ whole genome shotgun (WGS) entry which is preliminary data.</text>
</comment>
<organism evidence="2 3">
    <name type="scientific">Potamilus streckersoni</name>
    <dbReference type="NCBI Taxonomy" id="2493646"/>
    <lineage>
        <taxon>Eukaryota</taxon>
        <taxon>Metazoa</taxon>
        <taxon>Spiralia</taxon>
        <taxon>Lophotrochozoa</taxon>
        <taxon>Mollusca</taxon>
        <taxon>Bivalvia</taxon>
        <taxon>Autobranchia</taxon>
        <taxon>Heteroconchia</taxon>
        <taxon>Palaeoheterodonta</taxon>
        <taxon>Unionida</taxon>
        <taxon>Unionoidea</taxon>
        <taxon>Unionidae</taxon>
        <taxon>Ambleminae</taxon>
        <taxon>Lampsilini</taxon>
        <taxon>Potamilus</taxon>
    </lineage>
</organism>
<feature type="region of interest" description="Disordered" evidence="1">
    <location>
        <begin position="20"/>
        <end position="42"/>
    </location>
</feature>
<accession>A0AAE0SBG0</accession>
<name>A0AAE0SBG0_9BIVA</name>
<dbReference type="AlphaFoldDB" id="A0AAE0SBG0"/>
<evidence type="ECO:0000313" key="2">
    <source>
        <dbReference type="EMBL" id="KAK3588634.1"/>
    </source>
</evidence>